<protein>
    <submittedName>
        <fullName evidence="3">Zinc-metallopeptidase, peroxisomal protein</fullName>
    </submittedName>
</protein>
<dbReference type="TAIR" id="AT3G57465"/>
<dbReference type="Proteomes" id="UP000006548">
    <property type="component" value="Chromosome 3"/>
</dbReference>
<dbReference type="GeneID" id="28719409"/>
<dbReference type="EMBL" id="CP002686">
    <property type="protein sequence ID" value="ANM65019.1"/>
    <property type="molecule type" value="Genomic_DNA"/>
</dbReference>
<reference evidence="4" key="2">
    <citation type="journal article" date="2017" name="Plant J.">
        <title>Araport11: a complete reannotation of the Arabidopsis thaliana reference genome.</title>
        <authorList>
            <person name="Cheng C.Y."/>
            <person name="Krishnakumar V."/>
            <person name="Chan A.P."/>
            <person name="Thibaud-Nissen F."/>
            <person name="Schobel S."/>
            <person name="Town C.D."/>
        </authorList>
    </citation>
    <scope>GENOME REANNOTATION</scope>
    <source>
        <strain evidence="4">cv. Columbia</strain>
    </source>
</reference>
<evidence type="ECO:0000313" key="2">
    <source>
        <dbReference type="Araport" id="AT3G57465"/>
    </source>
</evidence>
<dbReference type="STRING" id="3702.A0A1I9LR11"/>
<feature type="domain" description="Peptidase M16 middle/third" evidence="1">
    <location>
        <begin position="7"/>
        <end position="40"/>
    </location>
</feature>
<gene>
    <name evidence="2 3" type="ordered locus">At3g57465</name>
</gene>
<dbReference type="Araport" id="AT3G57465"/>
<reference evidence="3 4" key="1">
    <citation type="journal article" date="2000" name="Nature">
        <title>Sequence and analysis of chromosome 3 of the plant Arabidopsis thaliana.</title>
        <authorList>
            <consortium name="European Union Chromosome 3 Arabidopsis Sequencing Consortium"/>
            <consortium name="Institute for Genomic Research"/>
            <consortium name="Kazusa DNA Research Institute"/>
            <person name="Salanoubat M."/>
            <person name="Lemcke K."/>
            <person name="Rieger M."/>
            <person name="Ansorge W."/>
            <person name="Unseld M."/>
            <person name="Fartmann B."/>
            <person name="Valle G."/>
            <person name="Blocker H."/>
            <person name="Perez-Alonso M."/>
            <person name="Obermaier B."/>
            <person name="Delseny M."/>
            <person name="Boutry M."/>
            <person name="Grivell L.A."/>
            <person name="Mache R."/>
            <person name="Puigdomenech P."/>
            <person name="De Simone V."/>
            <person name="Choisne N."/>
            <person name="Artiguenave F."/>
            <person name="Robert C."/>
            <person name="Brottier P."/>
            <person name="Wincker P."/>
            <person name="Cattolico L."/>
            <person name="Weissenbach J."/>
            <person name="Saurin W."/>
            <person name="Quetier F."/>
            <person name="Schafer M."/>
            <person name="Muller-Auer S."/>
            <person name="Gabel C."/>
            <person name="Fuchs M."/>
            <person name="Benes V."/>
            <person name="Wurmbach E."/>
            <person name="Drzonek H."/>
            <person name="Erfle H."/>
            <person name="Jordan N."/>
            <person name="Bangert S."/>
            <person name="Wiedelmann R."/>
            <person name="Kranz H."/>
            <person name="Voss H."/>
            <person name="Holland R."/>
            <person name="Brandt P."/>
            <person name="Nyakatura G."/>
            <person name="Vezzi A."/>
            <person name="D'Angelo M."/>
            <person name="Pallavicini A."/>
            <person name="Toppo S."/>
            <person name="Simionati B."/>
            <person name="Conrad A."/>
            <person name="Hornischer K."/>
            <person name="Kauer G."/>
            <person name="Lohnert T.H."/>
            <person name="Nordsiek G."/>
            <person name="Reichelt J."/>
            <person name="Scharfe M."/>
            <person name="Schon O."/>
            <person name="Bargues M."/>
            <person name="Terol J."/>
            <person name="Climent J."/>
            <person name="Navarro P."/>
            <person name="Collado C."/>
            <person name="Perez-Perez A."/>
            <person name="Ottenwalder B."/>
            <person name="Duchemin D."/>
            <person name="Cooke R."/>
            <person name="Laudie M."/>
            <person name="Berger-Llauro C."/>
            <person name="Purnelle B."/>
            <person name="Masuy D."/>
            <person name="de Haan M."/>
            <person name="Maarse A.C."/>
            <person name="Alcaraz J.P."/>
            <person name="Cottet A."/>
            <person name="Casacuberta E."/>
            <person name="Monfort A."/>
            <person name="Argiriou A."/>
            <person name="flores M."/>
            <person name="Liguori R."/>
            <person name="Vitale D."/>
            <person name="Mannhaupt G."/>
            <person name="Haase D."/>
            <person name="Schoof H."/>
            <person name="Rudd S."/>
            <person name="Zaccaria P."/>
            <person name="Mewes H.W."/>
            <person name="Mayer K.F."/>
            <person name="Kaul S."/>
            <person name="Town C.D."/>
            <person name="Koo H.L."/>
            <person name="Tallon L.J."/>
            <person name="Jenkins J."/>
            <person name="Rooney T."/>
            <person name="Rizzo M."/>
            <person name="Walts A."/>
            <person name="Utterback T."/>
            <person name="Fujii C.Y."/>
            <person name="Shea T.P."/>
            <person name="Creasy T.H."/>
            <person name="Haas B."/>
            <person name="Maiti R."/>
            <person name="Wu D."/>
            <person name="Peterson J."/>
            <person name="Van Aken S."/>
            <person name="Pai G."/>
            <person name="Militscher J."/>
            <person name="Sellers P."/>
            <person name="Gill J.E."/>
            <person name="Feldblyum T.V."/>
            <person name="Preuss D."/>
            <person name="Lin X."/>
            <person name="Nierman W.C."/>
            <person name="Salzberg S.L."/>
            <person name="White O."/>
            <person name="Venter J.C."/>
            <person name="Fraser C.M."/>
            <person name="Kaneko T."/>
            <person name="Nakamura Y."/>
            <person name="Sato S."/>
            <person name="Kato T."/>
            <person name="Asamizu E."/>
            <person name="Sasamoto S."/>
            <person name="Kimura T."/>
            <person name="Idesawa K."/>
            <person name="Kawashima K."/>
            <person name="Kishida Y."/>
            <person name="Kiyokawa C."/>
            <person name="Kohara M."/>
            <person name="Matsumoto M."/>
            <person name="Matsuno A."/>
            <person name="Muraki A."/>
            <person name="Nakayama S."/>
            <person name="Nakazaki N."/>
            <person name="Shinpo S."/>
            <person name="Takeuchi C."/>
            <person name="Wada T."/>
            <person name="Watanabe A."/>
            <person name="Yamada M."/>
            <person name="Yasuda M."/>
            <person name="Tabata S."/>
        </authorList>
    </citation>
    <scope>NUCLEOTIDE SEQUENCE [LARGE SCALE GENOMIC DNA]</scope>
    <source>
        <strain evidence="4">cv. Columbia</strain>
    </source>
</reference>
<evidence type="ECO:0000313" key="4">
    <source>
        <dbReference type="Proteomes" id="UP000006548"/>
    </source>
</evidence>
<name>A0A1I9LR11_ARATH</name>
<organism evidence="3 4">
    <name type="scientific">Arabidopsis thaliana</name>
    <name type="common">Mouse-ear cress</name>
    <dbReference type="NCBI Taxonomy" id="3702"/>
    <lineage>
        <taxon>Eukaryota</taxon>
        <taxon>Viridiplantae</taxon>
        <taxon>Streptophyta</taxon>
        <taxon>Embryophyta</taxon>
        <taxon>Tracheophyta</taxon>
        <taxon>Spermatophyta</taxon>
        <taxon>Magnoliopsida</taxon>
        <taxon>eudicotyledons</taxon>
        <taxon>Gunneridae</taxon>
        <taxon>Pentapetalae</taxon>
        <taxon>rosids</taxon>
        <taxon>malvids</taxon>
        <taxon>Brassicales</taxon>
        <taxon>Brassicaceae</taxon>
        <taxon>Camelineae</taxon>
        <taxon>Arabidopsis</taxon>
    </lineage>
</organism>
<dbReference type="InterPro" id="IPR032632">
    <property type="entry name" value="Peptidase_M16_M"/>
</dbReference>
<evidence type="ECO:0000313" key="3">
    <source>
        <dbReference type="EMBL" id="ANM65019.1"/>
    </source>
</evidence>
<evidence type="ECO:0000259" key="1">
    <source>
        <dbReference type="Pfam" id="PF16187"/>
    </source>
</evidence>
<dbReference type="Pfam" id="PF16187">
    <property type="entry name" value="Peptidase_M16_M"/>
    <property type="match status" value="1"/>
</dbReference>
<proteinExistence type="predicted"/>
<accession>A0A1I9LR11</accession>
<dbReference type="KEGG" id="ath:AT3G57465"/>
<dbReference type="InParanoid" id="A0A1I9LR11"/>
<dbReference type="AlphaFoldDB" id="A0A1I9LR11"/>
<dbReference type="RefSeq" id="NP_001327018.1">
    <property type="nucleotide sequence ID" value="NM_001339870.1"/>
</dbReference>
<sequence>MYLLCVSSYYAQVAGLHYRLSLSDNGFELSLVGFSQKLRIEKLDALSFLKAEDLANFVPMLLSRTFVECYIAGVNIIPVVDIYTNTTFIYQNDILYLNLY</sequence>
<dbReference type="Gene3D" id="3.30.830.10">
    <property type="entry name" value="Metalloenzyme, LuxS/M16 peptidase-like"/>
    <property type="match status" value="1"/>
</dbReference>
<keyword evidence="4" id="KW-1185">Reference proteome</keyword>
<dbReference type="ExpressionAtlas" id="A0A1I9LR11">
    <property type="expression patterns" value="baseline and differential"/>
</dbReference>